<dbReference type="EMBL" id="CP005290">
    <property type="protein sequence ID" value="AGK62147.1"/>
    <property type="molecule type" value="Genomic_DNA"/>
</dbReference>
<dbReference type="eggNOG" id="arCOG04102">
    <property type="taxonomic scope" value="Archaea"/>
</dbReference>
<keyword evidence="2 4" id="KW-0813">Transport</keyword>
<dbReference type="InterPro" id="IPR036906">
    <property type="entry name" value="ATPase_V1_fsu_sf"/>
</dbReference>
<reference evidence="5 6" key="1">
    <citation type="journal article" date="2013" name="Genome Announc.">
        <title>Complete Genome Sequence of the Thermophilic and Facultatively Chemolithoautotrophic Sulfate Reducer Archaeoglobus sulfaticallidus Strain PM70-1T.</title>
        <authorList>
            <person name="Stokke R."/>
            <person name="Hocking W.P."/>
            <person name="Steinsbu B.O."/>
            <person name="Steen I.H."/>
        </authorList>
    </citation>
    <scope>NUCLEOTIDE SEQUENCE [LARGE SCALE GENOMIC DNA]</scope>
    <source>
        <strain evidence="5">PM70-1</strain>
    </source>
</reference>
<gene>
    <name evidence="4" type="primary">atpF</name>
    <name evidence="5" type="ORF">Asulf_02194</name>
</gene>
<dbReference type="SUPFAM" id="SSF159468">
    <property type="entry name" value="AtpF-like"/>
    <property type="match status" value="1"/>
</dbReference>
<protein>
    <recommendedName>
        <fullName evidence="4">A-type ATP synthase subunit F</fullName>
    </recommendedName>
</protein>
<dbReference type="GO" id="GO:0046961">
    <property type="term" value="F:proton-transporting ATPase activity, rotational mechanism"/>
    <property type="evidence" value="ECO:0007669"/>
    <property type="project" value="InterPro"/>
</dbReference>
<dbReference type="Gene3D" id="3.40.50.10580">
    <property type="entry name" value="ATPase, V1 complex, subunit F"/>
    <property type="match status" value="1"/>
</dbReference>
<keyword evidence="4" id="KW-0066">ATP synthesis</keyword>
<dbReference type="GO" id="GO:0005886">
    <property type="term" value="C:plasma membrane"/>
    <property type="evidence" value="ECO:0007669"/>
    <property type="project" value="UniProtKB-SubCell"/>
</dbReference>
<dbReference type="GO" id="GO:0046933">
    <property type="term" value="F:proton-transporting ATP synthase activity, rotational mechanism"/>
    <property type="evidence" value="ECO:0007669"/>
    <property type="project" value="UniProtKB-UniRule"/>
</dbReference>
<dbReference type="OrthoDB" id="24971at2157"/>
<evidence type="ECO:0000256" key="3">
    <source>
        <dbReference type="ARBA" id="ARBA00023065"/>
    </source>
</evidence>
<evidence type="ECO:0000313" key="5">
    <source>
        <dbReference type="EMBL" id="AGK62147.1"/>
    </source>
</evidence>
<comment type="subcellular location">
    <subcellularLocation>
        <location evidence="4">Cell membrane</location>
        <topology evidence="4">Peripheral membrane protein</topology>
    </subcellularLocation>
</comment>
<accession>N0BIK6</accession>
<evidence type="ECO:0000256" key="2">
    <source>
        <dbReference type="ARBA" id="ARBA00022448"/>
    </source>
</evidence>
<dbReference type="InterPro" id="IPR008218">
    <property type="entry name" value="ATPase_V1-cplx_f_g_su"/>
</dbReference>
<dbReference type="HAMAP" id="MF_00312">
    <property type="entry name" value="ATP_synth_F_arch"/>
    <property type="match status" value="1"/>
</dbReference>
<dbReference type="KEGG" id="ast:Asulf_02194"/>
<comment type="similarity">
    <text evidence="1 4">Belongs to the V-ATPase F subunit family.</text>
</comment>
<dbReference type="GO" id="GO:0005524">
    <property type="term" value="F:ATP binding"/>
    <property type="evidence" value="ECO:0007669"/>
    <property type="project" value="UniProtKB-UniRule"/>
</dbReference>
<comment type="function">
    <text evidence="4">Component of the A-type ATP synthase that produces ATP from ADP in the presence of a proton gradient across the membrane.</text>
</comment>
<dbReference type="GeneID" id="15393826"/>
<evidence type="ECO:0000256" key="1">
    <source>
        <dbReference type="ARBA" id="ARBA00010148"/>
    </source>
</evidence>
<dbReference type="InterPro" id="IPR022944">
    <property type="entry name" value="ATPase_V1-cplx_fsu_bac/arc"/>
</dbReference>
<dbReference type="GO" id="GO:0042777">
    <property type="term" value="P:proton motive force-driven plasma membrane ATP synthesis"/>
    <property type="evidence" value="ECO:0007669"/>
    <property type="project" value="UniProtKB-UniRule"/>
</dbReference>
<sequence>MSELMVIGDPDFNIGFRLSGIRNIVDVTDETELPKIVEEALQKKGIVVIKYDLYKSLPIQLKLRIEESIEPTFVKVGGEGGVEEIKEKIRKAIGVDLWKE</sequence>
<evidence type="ECO:0000256" key="4">
    <source>
        <dbReference type="HAMAP-Rule" id="MF_00312"/>
    </source>
</evidence>
<comment type="subunit">
    <text evidence="4">Has multiple subunits with at least A(3), B(3), C, D, E, F, H, I and proteolipid K(x).</text>
</comment>
<keyword evidence="4" id="KW-0472">Membrane</keyword>
<keyword evidence="3 4" id="KW-0406">Ion transport</keyword>
<dbReference type="AlphaFoldDB" id="N0BIK6"/>
<dbReference type="STRING" id="387631.Asulf_02194"/>
<dbReference type="RefSeq" id="WP_015591743.1">
    <property type="nucleotide sequence ID" value="NC_021169.1"/>
</dbReference>
<name>N0BIK6_9EURY</name>
<dbReference type="Proteomes" id="UP000013307">
    <property type="component" value="Chromosome"/>
</dbReference>
<organism evidence="5 6">
    <name type="scientific">Archaeoglobus sulfaticallidus PM70-1</name>
    <dbReference type="NCBI Taxonomy" id="387631"/>
    <lineage>
        <taxon>Archaea</taxon>
        <taxon>Methanobacteriati</taxon>
        <taxon>Methanobacteriota</taxon>
        <taxon>Archaeoglobi</taxon>
        <taxon>Archaeoglobales</taxon>
        <taxon>Archaeoglobaceae</taxon>
        <taxon>Archaeoglobus</taxon>
    </lineage>
</organism>
<proteinExistence type="inferred from homology"/>
<keyword evidence="4" id="KW-0375">Hydrogen ion transport</keyword>
<evidence type="ECO:0000313" key="6">
    <source>
        <dbReference type="Proteomes" id="UP000013307"/>
    </source>
</evidence>
<dbReference type="Pfam" id="PF01990">
    <property type="entry name" value="ATP-synt_F"/>
    <property type="match status" value="1"/>
</dbReference>
<keyword evidence="4" id="KW-1003">Cell membrane</keyword>
<dbReference type="HOGENOM" id="CLU_135754_2_2_2"/>
<keyword evidence="6" id="KW-1185">Reference proteome</keyword>